<evidence type="ECO:0000313" key="7">
    <source>
        <dbReference type="Proteomes" id="UP001175211"/>
    </source>
</evidence>
<keyword evidence="4" id="KW-0186">Copper</keyword>
<keyword evidence="4" id="KW-0406">Ion transport</keyword>
<feature type="transmembrane region" description="Helical" evidence="4">
    <location>
        <begin position="145"/>
        <end position="162"/>
    </location>
</feature>
<dbReference type="PANTHER" id="PTHR12483">
    <property type="entry name" value="SOLUTE CARRIER FAMILY 31 COPPER TRANSPORTERS"/>
    <property type="match status" value="1"/>
</dbReference>
<dbReference type="EMBL" id="JAUEPS010000009">
    <property type="protein sequence ID" value="KAK0462641.1"/>
    <property type="molecule type" value="Genomic_DNA"/>
</dbReference>
<evidence type="ECO:0000256" key="3">
    <source>
        <dbReference type="ARBA" id="ARBA00023136"/>
    </source>
</evidence>
<keyword evidence="4" id="KW-0187">Copper transport</keyword>
<dbReference type="PANTHER" id="PTHR12483:SF115">
    <property type="entry name" value="COPPER TRANSPORT PROTEIN"/>
    <property type="match status" value="1"/>
</dbReference>
<dbReference type="RefSeq" id="XP_060334253.1">
    <property type="nucleotide sequence ID" value="XM_060472398.1"/>
</dbReference>
<proteinExistence type="inferred from homology"/>
<dbReference type="AlphaFoldDB" id="A0AA39T3V6"/>
<dbReference type="GeneID" id="85355946"/>
<keyword evidence="1 4" id="KW-0812">Transmembrane</keyword>
<name>A0AA39T3V6_ARMTA</name>
<keyword evidence="3 4" id="KW-0472">Membrane</keyword>
<reference evidence="6" key="1">
    <citation type="submission" date="2023-06" db="EMBL/GenBank/DDBJ databases">
        <authorList>
            <consortium name="Lawrence Berkeley National Laboratory"/>
            <person name="Ahrendt S."/>
            <person name="Sahu N."/>
            <person name="Indic B."/>
            <person name="Wong-Bajracharya J."/>
            <person name="Merenyi Z."/>
            <person name="Ke H.-M."/>
            <person name="Monk M."/>
            <person name="Kocsube S."/>
            <person name="Drula E."/>
            <person name="Lipzen A."/>
            <person name="Balint B."/>
            <person name="Henrissat B."/>
            <person name="Andreopoulos B."/>
            <person name="Martin F.M."/>
            <person name="Harder C.B."/>
            <person name="Rigling D."/>
            <person name="Ford K.L."/>
            <person name="Foster G.D."/>
            <person name="Pangilinan J."/>
            <person name="Papanicolaou A."/>
            <person name="Barry K."/>
            <person name="LaButti K."/>
            <person name="Viragh M."/>
            <person name="Koriabine M."/>
            <person name="Yan M."/>
            <person name="Riley R."/>
            <person name="Champramary S."/>
            <person name="Plett K.L."/>
            <person name="Tsai I.J."/>
            <person name="Slot J."/>
            <person name="Sipos G."/>
            <person name="Plett J."/>
            <person name="Nagy L.G."/>
            <person name="Grigoriev I.V."/>
        </authorList>
    </citation>
    <scope>NUCLEOTIDE SEQUENCE</scope>
    <source>
        <strain evidence="6">CCBAS 213</strain>
    </source>
</reference>
<comment type="subcellular location">
    <subcellularLocation>
        <location evidence="4">Membrane</location>
        <topology evidence="4">Multi-pass membrane protein</topology>
    </subcellularLocation>
</comment>
<evidence type="ECO:0000256" key="2">
    <source>
        <dbReference type="ARBA" id="ARBA00022989"/>
    </source>
</evidence>
<organism evidence="6 7">
    <name type="scientific">Armillaria tabescens</name>
    <name type="common">Ringless honey mushroom</name>
    <name type="synonym">Agaricus tabescens</name>
    <dbReference type="NCBI Taxonomy" id="1929756"/>
    <lineage>
        <taxon>Eukaryota</taxon>
        <taxon>Fungi</taxon>
        <taxon>Dikarya</taxon>
        <taxon>Basidiomycota</taxon>
        <taxon>Agaricomycotina</taxon>
        <taxon>Agaricomycetes</taxon>
        <taxon>Agaricomycetidae</taxon>
        <taxon>Agaricales</taxon>
        <taxon>Marasmiineae</taxon>
        <taxon>Physalacriaceae</taxon>
        <taxon>Desarmillaria</taxon>
    </lineage>
</organism>
<accession>A0AA39T3V6</accession>
<gene>
    <name evidence="6" type="ORF">EV420DRAFT_1526057</name>
</gene>
<dbReference type="Proteomes" id="UP001175211">
    <property type="component" value="Unassembled WGS sequence"/>
</dbReference>
<feature type="transmembrane region" description="Helical" evidence="4">
    <location>
        <begin position="65"/>
        <end position="82"/>
    </location>
</feature>
<keyword evidence="7" id="KW-1185">Reference proteome</keyword>
<evidence type="ECO:0000256" key="4">
    <source>
        <dbReference type="RuleBase" id="RU367022"/>
    </source>
</evidence>
<evidence type="ECO:0000256" key="5">
    <source>
        <dbReference type="SAM" id="MobiDB-lite"/>
    </source>
</evidence>
<dbReference type="GO" id="GO:0005375">
    <property type="term" value="F:copper ion transmembrane transporter activity"/>
    <property type="evidence" value="ECO:0007669"/>
    <property type="project" value="UniProtKB-UniRule"/>
</dbReference>
<evidence type="ECO:0000313" key="6">
    <source>
        <dbReference type="EMBL" id="KAK0462641.1"/>
    </source>
</evidence>
<keyword evidence="4" id="KW-0813">Transport</keyword>
<comment type="similarity">
    <text evidence="4">Belongs to the copper transporter (Ctr) (TC 1.A.56) family. SLC31A subfamily.</text>
</comment>
<protein>
    <recommendedName>
        <fullName evidence="4">Copper transport protein</fullName>
    </recommendedName>
</protein>
<evidence type="ECO:0000256" key="1">
    <source>
        <dbReference type="ARBA" id="ARBA00022692"/>
    </source>
</evidence>
<dbReference type="Pfam" id="PF04145">
    <property type="entry name" value="Ctr"/>
    <property type="match status" value="1"/>
</dbReference>
<dbReference type="GO" id="GO:0016020">
    <property type="term" value="C:membrane"/>
    <property type="evidence" value="ECO:0007669"/>
    <property type="project" value="UniProtKB-SubCell"/>
</dbReference>
<feature type="region of interest" description="Disordered" evidence="5">
    <location>
        <begin position="1"/>
        <end position="33"/>
    </location>
</feature>
<dbReference type="InterPro" id="IPR007274">
    <property type="entry name" value="Cop_transporter"/>
</dbReference>
<sequence>MTRQGYNQPPPPTPSTQTRTKTMDHGDPGGGMTQPRCSMNMLWNTQIEHTCVVFRSWHIKTTTQFVLSCLAIVALGIFYEYLRALQKTVDARIATSLSKGKRSRRSRSSSRASDAAEDSLLLSGRVLAKPSTGVPVPPIHRALRATLYGVTVFLSFFLMLIFMTYNGYLIFAVVIGAVIGHYVFGGELNLGSLGEDKGMACH</sequence>
<keyword evidence="2 4" id="KW-1133">Transmembrane helix</keyword>
<comment type="caution">
    <text evidence="6">The sequence shown here is derived from an EMBL/GenBank/DDBJ whole genome shotgun (WGS) entry which is preliminary data.</text>
</comment>
<feature type="transmembrane region" description="Helical" evidence="4">
    <location>
        <begin position="168"/>
        <end position="190"/>
    </location>
</feature>